<dbReference type="GO" id="GO:0031965">
    <property type="term" value="C:nuclear membrane"/>
    <property type="evidence" value="ECO:0007669"/>
    <property type="project" value="InterPro"/>
</dbReference>
<dbReference type="OrthoDB" id="5961at2759"/>
<evidence type="ECO:0000313" key="5">
    <source>
        <dbReference type="Proteomes" id="UP000054383"/>
    </source>
</evidence>
<feature type="compositionally biased region" description="Basic and acidic residues" evidence="1">
    <location>
        <begin position="429"/>
        <end position="443"/>
    </location>
</feature>
<dbReference type="InterPro" id="IPR040202">
    <property type="entry name" value="Brl1/Brr6"/>
</dbReference>
<keyword evidence="2" id="KW-0472">Membrane</keyword>
<dbReference type="SMART" id="SM01042">
    <property type="entry name" value="Brr6_like_C_C"/>
    <property type="match status" value="1"/>
</dbReference>
<dbReference type="PANTHER" id="PTHR28136">
    <property type="entry name" value="NUCLEUS EXPORT PROTEIN BRR6"/>
    <property type="match status" value="1"/>
</dbReference>
<accession>A0A0U1LZ74</accession>
<evidence type="ECO:0000259" key="3">
    <source>
        <dbReference type="SMART" id="SM01042"/>
    </source>
</evidence>
<dbReference type="OMA" id="HPHIPRI"/>
<dbReference type="EMBL" id="CVMT01000005">
    <property type="protein sequence ID" value="CRG88628.1"/>
    <property type="molecule type" value="Genomic_DNA"/>
</dbReference>
<dbReference type="GO" id="GO:0055088">
    <property type="term" value="P:lipid homeostasis"/>
    <property type="evidence" value="ECO:0007669"/>
    <property type="project" value="InterPro"/>
</dbReference>
<protein>
    <recommendedName>
        <fullName evidence="3">Brl1/Brr6 domain-containing protein</fullName>
    </recommendedName>
</protein>
<keyword evidence="5" id="KW-1185">Reference proteome</keyword>
<dbReference type="InterPro" id="IPR018767">
    <property type="entry name" value="Brl1/Brr6_dom"/>
</dbReference>
<keyword evidence="2" id="KW-0812">Transmembrane</keyword>
<dbReference type="Pfam" id="PF10104">
    <property type="entry name" value="Brr6_like_C_C"/>
    <property type="match status" value="1"/>
</dbReference>
<feature type="domain" description="Brl1/Brr6" evidence="3">
    <location>
        <begin position="233"/>
        <end position="366"/>
    </location>
</feature>
<reference evidence="4 5" key="1">
    <citation type="submission" date="2015-04" db="EMBL/GenBank/DDBJ databases">
        <authorList>
            <person name="Syromyatnikov M.Y."/>
            <person name="Popov V.N."/>
        </authorList>
    </citation>
    <scope>NUCLEOTIDE SEQUENCE [LARGE SCALE GENOMIC DNA]</scope>
    <source>
        <strain evidence="4">WF-38-12</strain>
    </source>
</reference>
<feature type="compositionally biased region" description="Polar residues" evidence="1">
    <location>
        <begin position="35"/>
        <end position="55"/>
    </location>
</feature>
<evidence type="ECO:0000256" key="1">
    <source>
        <dbReference type="SAM" id="MobiDB-lite"/>
    </source>
</evidence>
<name>A0A0U1LZ74_TALIS</name>
<dbReference type="STRING" id="28573.A0A0U1LZ74"/>
<dbReference type="GO" id="GO:0006998">
    <property type="term" value="P:nuclear envelope organization"/>
    <property type="evidence" value="ECO:0007669"/>
    <property type="project" value="InterPro"/>
</dbReference>
<feature type="region of interest" description="Disordered" evidence="1">
    <location>
        <begin position="375"/>
        <end position="479"/>
    </location>
</feature>
<dbReference type="PANTHER" id="PTHR28136:SF1">
    <property type="entry name" value="NUCLEUS EXPORT PROTEIN BRL1"/>
    <property type="match status" value="1"/>
</dbReference>
<keyword evidence="2" id="KW-1133">Transmembrane helix</keyword>
<feature type="compositionally biased region" description="Polar residues" evidence="1">
    <location>
        <begin position="94"/>
        <end position="106"/>
    </location>
</feature>
<feature type="compositionally biased region" description="Acidic residues" evidence="1">
    <location>
        <begin position="107"/>
        <end position="117"/>
    </location>
</feature>
<gene>
    <name evidence="4" type="ORF">PISL3812_05659</name>
</gene>
<feature type="compositionally biased region" description="Basic and acidic residues" evidence="1">
    <location>
        <begin position="459"/>
        <end position="479"/>
    </location>
</feature>
<evidence type="ECO:0000256" key="2">
    <source>
        <dbReference type="SAM" id="Phobius"/>
    </source>
</evidence>
<feature type="transmembrane region" description="Helical" evidence="2">
    <location>
        <begin position="239"/>
        <end position="260"/>
    </location>
</feature>
<dbReference type="Proteomes" id="UP000054383">
    <property type="component" value="Unassembled WGS sequence"/>
</dbReference>
<sequence>MDRRTAESPMDFEWQTRAPGDATSPFYQLGLQQGPKRQNYSVFDSPGKPQNQRSFSFAPPTPQRPASPSRPNAIFGKPAFQTPRKFDAADYSSGPENMSSPENNNGADDDDEEEDATPEPVQKKEKRNSLFGLYGRFAPSPGRGGIPKVTRHTTDQARRVHKRRLRDRDIDRHLRRDSDYDIYDSDRPSSRDEKRRHRQDKQSTPQPPAAPQQSHWITLFSFLNDNPNLPTILSYWLQLVWNLVIFTLATAVVLSFVWSIKNDIDHAADTKRSEILAEIFTCRELYDKNRCGAQDRPPALNDVCTNWERCIDQNPTRVARATVSVQTISAIISGFVDTISIKAFSFFLLTVTTLTFVSNWSFVAFRNQCNRKDEPYPYASSSQPPPPTPAHYQHPPVSYPNGSRDPPLSYPNGNQYPLEYPKTPGRNDSPVRQRSFEVQRDEPLLLEDTPSRMGFVTGRTREREQHLHTPSPSKRDRFW</sequence>
<feature type="transmembrane region" description="Helical" evidence="2">
    <location>
        <begin position="343"/>
        <end position="365"/>
    </location>
</feature>
<feature type="compositionally biased region" description="Basic and acidic residues" evidence="1">
    <location>
        <begin position="180"/>
        <end position="193"/>
    </location>
</feature>
<proteinExistence type="predicted"/>
<feature type="region of interest" description="Disordered" evidence="1">
    <location>
        <begin position="1"/>
        <end position="166"/>
    </location>
</feature>
<dbReference type="AlphaFoldDB" id="A0A0U1LZ74"/>
<feature type="region of interest" description="Disordered" evidence="1">
    <location>
        <begin position="180"/>
        <end position="212"/>
    </location>
</feature>
<evidence type="ECO:0000313" key="4">
    <source>
        <dbReference type="EMBL" id="CRG88628.1"/>
    </source>
</evidence>
<organism evidence="4 5">
    <name type="scientific">Talaromyces islandicus</name>
    <name type="common">Penicillium islandicum</name>
    <dbReference type="NCBI Taxonomy" id="28573"/>
    <lineage>
        <taxon>Eukaryota</taxon>
        <taxon>Fungi</taxon>
        <taxon>Dikarya</taxon>
        <taxon>Ascomycota</taxon>
        <taxon>Pezizomycotina</taxon>
        <taxon>Eurotiomycetes</taxon>
        <taxon>Eurotiomycetidae</taxon>
        <taxon>Eurotiales</taxon>
        <taxon>Trichocomaceae</taxon>
        <taxon>Talaromyces</taxon>
        <taxon>Talaromyces sect. Islandici</taxon>
    </lineage>
</organism>